<dbReference type="SUPFAM" id="SSF50939">
    <property type="entry name" value="Sialidases"/>
    <property type="match status" value="1"/>
</dbReference>
<reference evidence="1 2" key="1">
    <citation type="journal article" date="2014" name="Genome Biol. Evol.">
        <title>The genome of the myxosporean Thelohanellus kitauei shows adaptations to nutrient acquisition within its fish host.</title>
        <authorList>
            <person name="Yang Y."/>
            <person name="Xiong J."/>
            <person name="Zhou Z."/>
            <person name="Huo F."/>
            <person name="Miao W."/>
            <person name="Ran C."/>
            <person name="Liu Y."/>
            <person name="Zhang J."/>
            <person name="Feng J."/>
            <person name="Wang M."/>
            <person name="Wang M."/>
            <person name="Wang L."/>
            <person name="Yao B."/>
        </authorList>
    </citation>
    <scope>NUCLEOTIDE SEQUENCE [LARGE SCALE GENOMIC DNA]</scope>
    <source>
        <strain evidence="1">Wuqing</strain>
    </source>
</reference>
<comment type="caution">
    <text evidence="1">The sequence shown here is derived from an EMBL/GenBank/DDBJ whole genome shotgun (WGS) entry which is preliminary data.</text>
</comment>
<dbReference type="Proteomes" id="UP000031668">
    <property type="component" value="Unassembled WGS sequence"/>
</dbReference>
<sequence>MSTNIYELHTFINISRFHVIRDELILLESQISVIQNTIIGISRREKDKDITTKIKNFNQLGMRTDLTIFSDYRTYFYAHGNFYILVWKNISLLCLYTFDANDQLNELICDLYIYDGNDERCPIVIDPRSVGVIYANLKVNEEIARTYISFDNGKNFSPVEKEDHGCKCRQKNCLIELELRCSNDFITNHFPAESIKIFQGNDHKAKHYGSFYNFVLFNRGKSWNKFYLDIENLTIFNNGGLLLGKGGFTGQIMYSFDQGRNWYKEGIILNDIIGIIPLEARNNQLFAVIDYNREEKVYKFFIFDFSKTSSYNFLIKGSNAL</sequence>
<dbReference type="InterPro" id="IPR036278">
    <property type="entry name" value="Sialidase_sf"/>
</dbReference>
<dbReference type="EMBL" id="JWZT01003307">
    <property type="protein sequence ID" value="KII67095.1"/>
    <property type="molecule type" value="Genomic_DNA"/>
</dbReference>
<protein>
    <submittedName>
        <fullName evidence="1">Uncharacterized protein</fullName>
    </submittedName>
</protein>
<accession>A0A0C2MS78</accession>
<keyword evidence="2" id="KW-1185">Reference proteome</keyword>
<organism evidence="1 2">
    <name type="scientific">Thelohanellus kitauei</name>
    <name type="common">Myxosporean</name>
    <dbReference type="NCBI Taxonomy" id="669202"/>
    <lineage>
        <taxon>Eukaryota</taxon>
        <taxon>Metazoa</taxon>
        <taxon>Cnidaria</taxon>
        <taxon>Myxozoa</taxon>
        <taxon>Myxosporea</taxon>
        <taxon>Bivalvulida</taxon>
        <taxon>Platysporina</taxon>
        <taxon>Myxobolidae</taxon>
        <taxon>Thelohanellus</taxon>
    </lineage>
</organism>
<evidence type="ECO:0000313" key="2">
    <source>
        <dbReference type="Proteomes" id="UP000031668"/>
    </source>
</evidence>
<proteinExistence type="predicted"/>
<gene>
    <name evidence="1" type="ORF">RF11_00450</name>
</gene>
<evidence type="ECO:0000313" key="1">
    <source>
        <dbReference type="EMBL" id="KII67095.1"/>
    </source>
</evidence>
<dbReference type="AlphaFoldDB" id="A0A0C2MS78"/>
<name>A0A0C2MS78_THEKT</name>